<dbReference type="Pfam" id="PF03717">
    <property type="entry name" value="PBP_dimer"/>
    <property type="match status" value="1"/>
</dbReference>
<dbReference type="InterPro" id="IPR005311">
    <property type="entry name" value="PBP_dimer"/>
</dbReference>
<dbReference type="Gene3D" id="3.30.450.330">
    <property type="match status" value="1"/>
</dbReference>
<evidence type="ECO:0008006" key="8">
    <source>
        <dbReference type="Google" id="ProtNLM"/>
    </source>
</evidence>
<feature type="transmembrane region" description="Helical" evidence="3">
    <location>
        <begin position="6"/>
        <end position="27"/>
    </location>
</feature>
<keyword evidence="3" id="KW-1133">Transmembrane helix</keyword>
<evidence type="ECO:0000313" key="7">
    <source>
        <dbReference type="Proteomes" id="UP000176444"/>
    </source>
</evidence>
<evidence type="ECO:0000256" key="2">
    <source>
        <dbReference type="ARBA" id="ARBA00023136"/>
    </source>
</evidence>
<dbReference type="GO" id="GO:0005886">
    <property type="term" value="C:plasma membrane"/>
    <property type="evidence" value="ECO:0007669"/>
    <property type="project" value="TreeGrafter"/>
</dbReference>
<proteinExistence type="predicted"/>
<sequence>MRLNVYRYFIITFCLIIITRLFQIQVLNASKYKAQAREQQWQEYQLHARRGNIYTADGYPVASSQVRYELILNLKEIGDEIDIYKTLSQYIDDLDRKAITDAIEAGRTWLTLKNPISFETKKSLENIEIEVLRRGLSFKELYTRYYPEQNMLSHVLGFVGKDEYASDIGYYGLEQFYDGDLRGQLGWLLQERSASGDPIIWAGSDRIEPKNGSDLELTIDRYIQFVSETMLKDGVERYNATSGSVIILDPSTGGVLAMANYPDFNPSDYKEAYKDEFIVRNSAISTTYEPGSVIKGLTMASAIDSSKVRPLSTYNDVGPVWFSGYKVDNWDGKHHGLETMISILQHSNNLGAAWVGTQVGGKPLMEYFSSFSFGNYTGVDLMGEEKGVLFSQFPLREIELANASFGQGIAATPLQVAVAFSAIANKGVVMRPYIVKKIIQDDKEVKIKPVILNRSISESSSETMVDLLTQAVSGGESKFFVSKKFKVAGKTGTAQIAIKGGYDENLTNATFVGFFPTYRNFVMLVRLVEPKFPSGYASETAVPLWMRIAEKLASYYSLASDINQK</sequence>
<reference evidence="6 7" key="1">
    <citation type="journal article" date="2016" name="Nat. Commun.">
        <title>Thousands of microbial genomes shed light on interconnected biogeochemical processes in an aquifer system.</title>
        <authorList>
            <person name="Anantharaman K."/>
            <person name="Brown C.T."/>
            <person name="Hug L.A."/>
            <person name="Sharon I."/>
            <person name="Castelle C.J."/>
            <person name="Probst A.J."/>
            <person name="Thomas B.C."/>
            <person name="Singh A."/>
            <person name="Wilkins M.J."/>
            <person name="Karaoz U."/>
            <person name="Brodie E.L."/>
            <person name="Williams K.H."/>
            <person name="Hubbard S.S."/>
            <person name="Banfield J.F."/>
        </authorList>
    </citation>
    <scope>NUCLEOTIDE SEQUENCE [LARGE SCALE GENOMIC DNA]</scope>
</reference>
<gene>
    <name evidence="6" type="ORF">A2713_01210</name>
</gene>
<dbReference type="PANTHER" id="PTHR30627">
    <property type="entry name" value="PEPTIDOGLYCAN D,D-TRANSPEPTIDASE"/>
    <property type="match status" value="1"/>
</dbReference>
<dbReference type="GO" id="GO:0008658">
    <property type="term" value="F:penicillin binding"/>
    <property type="evidence" value="ECO:0007669"/>
    <property type="project" value="InterPro"/>
</dbReference>
<evidence type="ECO:0000313" key="6">
    <source>
        <dbReference type="EMBL" id="OGC48076.1"/>
    </source>
</evidence>
<evidence type="ECO:0000259" key="5">
    <source>
        <dbReference type="Pfam" id="PF03717"/>
    </source>
</evidence>
<dbReference type="SUPFAM" id="SSF56519">
    <property type="entry name" value="Penicillin binding protein dimerisation domain"/>
    <property type="match status" value="1"/>
</dbReference>
<accession>A0A1F4UT50</accession>
<dbReference type="Pfam" id="PF00905">
    <property type="entry name" value="Transpeptidase"/>
    <property type="match status" value="1"/>
</dbReference>
<dbReference type="Proteomes" id="UP000176444">
    <property type="component" value="Unassembled WGS sequence"/>
</dbReference>
<dbReference type="InterPro" id="IPR001460">
    <property type="entry name" value="PCN-bd_Tpept"/>
</dbReference>
<dbReference type="GO" id="GO:0071555">
    <property type="term" value="P:cell wall organization"/>
    <property type="evidence" value="ECO:0007669"/>
    <property type="project" value="TreeGrafter"/>
</dbReference>
<comment type="caution">
    <text evidence="6">The sequence shown here is derived from an EMBL/GenBank/DDBJ whole genome shotgun (WGS) entry which is preliminary data.</text>
</comment>
<protein>
    <recommendedName>
        <fullName evidence="8">Penicillin-binding protein transpeptidase domain-containing protein</fullName>
    </recommendedName>
</protein>
<dbReference type="Gene3D" id="3.40.710.10">
    <property type="entry name" value="DD-peptidase/beta-lactamase superfamily"/>
    <property type="match status" value="1"/>
</dbReference>
<keyword evidence="3" id="KW-0812">Transmembrane</keyword>
<evidence type="ECO:0000256" key="1">
    <source>
        <dbReference type="ARBA" id="ARBA00004370"/>
    </source>
</evidence>
<feature type="domain" description="Penicillin-binding protein dimerisation" evidence="5">
    <location>
        <begin position="47"/>
        <end position="198"/>
    </location>
</feature>
<dbReference type="PANTHER" id="PTHR30627:SF1">
    <property type="entry name" value="PEPTIDOGLYCAN D,D-TRANSPEPTIDASE FTSI"/>
    <property type="match status" value="1"/>
</dbReference>
<feature type="domain" description="Penicillin-binding protein transpeptidase" evidence="4">
    <location>
        <begin position="243"/>
        <end position="543"/>
    </location>
</feature>
<organism evidence="6 7">
    <name type="scientific">candidate division WWE3 bacterium RIFCSPHIGHO2_01_FULL_35_17</name>
    <dbReference type="NCBI Taxonomy" id="1802614"/>
    <lineage>
        <taxon>Bacteria</taxon>
        <taxon>Katanobacteria</taxon>
    </lineage>
</organism>
<comment type="subcellular location">
    <subcellularLocation>
        <location evidence="1">Membrane</location>
    </subcellularLocation>
</comment>
<name>A0A1F4UT50_UNCKA</name>
<evidence type="ECO:0000256" key="3">
    <source>
        <dbReference type="SAM" id="Phobius"/>
    </source>
</evidence>
<dbReference type="EMBL" id="MEUX01000001">
    <property type="protein sequence ID" value="OGC48076.1"/>
    <property type="molecule type" value="Genomic_DNA"/>
</dbReference>
<dbReference type="AlphaFoldDB" id="A0A1F4UT50"/>
<dbReference type="SUPFAM" id="SSF56601">
    <property type="entry name" value="beta-lactamase/transpeptidase-like"/>
    <property type="match status" value="1"/>
</dbReference>
<dbReference type="InterPro" id="IPR012338">
    <property type="entry name" value="Beta-lactam/transpept-like"/>
</dbReference>
<dbReference type="InterPro" id="IPR036138">
    <property type="entry name" value="PBP_dimer_sf"/>
</dbReference>
<dbReference type="InterPro" id="IPR050515">
    <property type="entry name" value="Beta-lactam/transpept"/>
</dbReference>
<keyword evidence="2 3" id="KW-0472">Membrane</keyword>
<dbReference type="Gene3D" id="3.90.1310.10">
    <property type="entry name" value="Penicillin-binding protein 2a (Domain 2)"/>
    <property type="match status" value="1"/>
</dbReference>
<evidence type="ECO:0000259" key="4">
    <source>
        <dbReference type="Pfam" id="PF00905"/>
    </source>
</evidence>